<accession>A0A5J9SS25</accession>
<keyword evidence="1" id="KW-0677">Repeat</keyword>
<keyword evidence="2" id="KW-0809">Transit peptide</keyword>
<dbReference type="EMBL" id="RWGY01000391">
    <property type="protein sequence ID" value="TVU01765.1"/>
    <property type="molecule type" value="Genomic_DNA"/>
</dbReference>
<organism evidence="5 6">
    <name type="scientific">Eragrostis curvula</name>
    <name type="common">weeping love grass</name>
    <dbReference type="NCBI Taxonomy" id="38414"/>
    <lineage>
        <taxon>Eukaryota</taxon>
        <taxon>Viridiplantae</taxon>
        <taxon>Streptophyta</taxon>
        <taxon>Embryophyta</taxon>
        <taxon>Tracheophyta</taxon>
        <taxon>Spermatophyta</taxon>
        <taxon>Magnoliopsida</taxon>
        <taxon>Liliopsida</taxon>
        <taxon>Poales</taxon>
        <taxon>Poaceae</taxon>
        <taxon>PACMAD clade</taxon>
        <taxon>Chloridoideae</taxon>
        <taxon>Eragrostideae</taxon>
        <taxon>Eragrostidinae</taxon>
        <taxon>Eragrostis</taxon>
    </lineage>
</organism>
<feature type="repeat" description="PPR" evidence="4">
    <location>
        <begin position="257"/>
        <end position="291"/>
    </location>
</feature>
<dbReference type="InterPro" id="IPR002885">
    <property type="entry name" value="PPR_rpt"/>
</dbReference>
<dbReference type="Gramene" id="TVU01765">
    <property type="protein sequence ID" value="TVU01765"/>
    <property type="gene ID" value="EJB05_52761"/>
</dbReference>
<dbReference type="SUPFAM" id="SSF48452">
    <property type="entry name" value="TPR-like"/>
    <property type="match status" value="1"/>
</dbReference>
<dbReference type="Gene3D" id="1.25.40.10">
    <property type="entry name" value="Tetratricopeptide repeat domain"/>
    <property type="match status" value="3"/>
</dbReference>
<evidence type="ECO:0000256" key="1">
    <source>
        <dbReference type="ARBA" id="ARBA00022737"/>
    </source>
</evidence>
<dbReference type="Pfam" id="PF01535">
    <property type="entry name" value="PPR"/>
    <property type="match status" value="5"/>
</dbReference>
<evidence type="ECO:0000313" key="5">
    <source>
        <dbReference type="EMBL" id="TVU01765.1"/>
    </source>
</evidence>
<dbReference type="PANTHER" id="PTHR47926:SF467">
    <property type="entry name" value="REPEAT-CONTAINING PROTEIN, PUTATIVE-RELATED"/>
    <property type="match status" value="1"/>
</dbReference>
<feature type="repeat" description="PPR" evidence="4">
    <location>
        <begin position="319"/>
        <end position="353"/>
    </location>
</feature>
<proteinExistence type="inferred from homology"/>
<comment type="similarity">
    <text evidence="3">Belongs to the PPR family. PCMP-E subfamily.</text>
</comment>
<comment type="caution">
    <text evidence="5">The sequence shown here is derived from an EMBL/GenBank/DDBJ whole genome shotgun (WGS) entry which is preliminary data.</text>
</comment>
<gene>
    <name evidence="5" type="ORF">EJB05_52761</name>
</gene>
<dbReference type="InterPro" id="IPR046848">
    <property type="entry name" value="E_motif"/>
</dbReference>
<dbReference type="Pfam" id="PF20431">
    <property type="entry name" value="E_motif"/>
    <property type="match status" value="1"/>
</dbReference>
<evidence type="ECO:0008006" key="7">
    <source>
        <dbReference type="Google" id="ProtNLM"/>
    </source>
</evidence>
<feature type="non-terminal residue" evidence="5">
    <location>
        <position position="1"/>
    </location>
</feature>
<dbReference type="GO" id="GO:0048731">
    <property type="term" value="P:system development"/>
    <property type="evidence" value="ECO:0007669"/>
    <property type="project" value="UniProtKB-ARBA"/>
</dbReference>
<evidence type="ECO:0000256" key="2">
    <source>
        <dbReference type="ARBA" id="ARBA00022946"/>
    </source>
</evidence>
<evidence type="ECO:0000256" key="4">
    <source>
        <dbReference type="PROSITE-ProRule" id="PRU00708"/>
    </source>
</evidence>
<dbReference type="InterPro" id="IPR011990">
    <property type="entry name" value="TPR-like_helical_dom_sf"/>
</dbReference>
<dbReference type="GO" id="GO:0003723">
    <property type="term" value="F:RNA binding"/>
    <property type="evidence" value="ECO:0007669"/>
    <property type="project" value="InterPro"/>
</dbReference>
<protein>
    <recommendedName>
        <fullName evidence="7">Pentacotripeptide-repeat region of PRORP domain-containing protein</fullName>
    </recommendedName>
</protein>
<dbReference type="FunFam" id="1.25.40.10:FF:000334">
    <property type="entry name" value="Pentatricopeptide repeat-containing protein"/>
    <property type="match status" value="1"/>
</dbReference>
<dbReference type="PANTHER" id="PTHR47926">
    <property type="entry name" value="PENTATRICOPEPTIDE REPEAT-CONTAINING PROTEIN"/>
    <property type="match status" value="1"/>
</dbReference>
<dbReference type="FunFam" id="1.25.40.10:FF:000125">
    <property type="entry name" value="Pentatricopeptide repeat-containing protein"/>
    <property type="match status" value="1"/>
</dbReference>
<keyword evidence="6" id="KW-1185">Reference proteome</keyword>
<dbReference type="GO" id="GO:0009451">
    <property type="term" value="P:RNA modification"/>
    <property type="evidence" value="ECO:0007669"/>
    <property type="project" value="InterPro"/>
</dbReference>
<dbReference type="InterPro" id="IPR046960">
    <property type="entry name" value="PPR_At4g14850-like_plant"/>
</dbReference>
<reference evidence="5 6" key="1">
    <citation type="journal article" date="2019" name="Sci. Rep.">
        <title>A high-quality genome of Eragrostis curvula grass provides insights into Poaceae evolution and supports new strategies to enhance forage quality.</title>
        <authorList>
            <person name="Carballo J."/>
            <person name="Santos B.A.C.M."/>
            <person name="Zappacosta D."/>
            <person name="Garbus I."/>
            <person name="Selva J.P."/>
            <person name="Gallo C.A."/>
            <person name="Diaz A."/>
            <person name="Albertini E."/>
            <person name="Caccamo M."/>
            <person name="Echenique V."/>
        </authorList>
    </citation>
    <scope>NUCLEOTIDE SEQUENCE [LARGE SCALE GENOMIC DNA]</scope>
    <source>
        <strain evidence="6">cv. Victoria</strain>
        <tissue evidence="5">Leaf</tissue>
    </source>
</reference>
<sequence length="675" mass="72915">MNPAAGRPSPPVATILGRSLAQLHARILRLGLDNPDALLARFAAACDALGPPSVAAAARPSPPVATLLGRCRTTRCLAQLQARIIRLGLHSHHALLARFAAACDALACPSVAASFLAAVSDSQAAPLSLHNAVLASLARHAPLHDALAEFNLLRRGGSPDSFSFPSLLGACARVPCLPAGSALHAAAIRLGVDADLFVRTALIQFYGRCGAASTARALFDSITLPSEVSWTAIIVAYVNSGDIAGARELFDGMPHRNMVHWNAMVDGYVKCGDLDSARRLFDEMPEKTATAYTSLIVGYAKAGNVEAARSLFDKLEDRDVFSWSAMISGYVQNGYPGEALRIFDEFREQGTHPDELLVVGLMSACSQTGNITLAGYIEDYIAKYSIDMNNIHILAGLVNMNAKCGNLERATVLFESMLVRDVFSYCSMMQGHCLHGSAGKAVELFSRMLLEGLSPDDAVFTVVLTACSHAGLVEEGKKYFDMMKNVYSIVPSGEHYACLVSLLGRCGMLEDAYELIKSMPGKPHPGAWGALLGGCKLHGDIELGKIAAKKLFEIEPENAGNYVSLSNIYANTDRWGDVSEVRAEMSVKGISKVLGRTMPHWKPEDILILNEEARTMWFALLSHKDHETNGIQDDIIKPHWKPEETSILNEDERTMPQATFSKPRGILRLLGTLDA</sequence>
<feature type="repeat" description="PPR" evidence="4">
    <location>
        <begin position="421"/>
        <end position="455"/>
    </location>
</feature>
<dbReference type="OrthoDB" id="185373at2759"/>
<evidence type="ECO:0000256" key="3">
    <source>
        <dbReference type="ARBA" id="ARBA00061659"/>
    </source>
</evidence>
<dbReference type="Pfam" id="PF13041">
    <property type="entry name" value="PPR_2"/>
    <property type="match status" value="1"/>
</dbReference>
<dbReference type="NCBIfam" id="TIGR00756">
    <property type="entry name" value="PPR"/>
    <property type="match status" value="6"/>
</dbReference>
<dbReference type="Proteomes" id="UP000324897">
    <property type="component" value="Unassembled WGS sequence"/>
</dbReference>
<evidence type="ECO:0000313" key="6">
    <source>
        <dbReference type="Proteomes" id="UP000324897"/>
    </source>
</evidence>
<dbReference type="AlphaFoldDB" id="A0A5J9SS25"/>
<name>A0A5J9SS25_9POAL</name>
<dbReference type="PROSITE" id="PS51375">
    <property type="entry name" value="PPR"/>
    <property type="match status" value="3"/>
</dbReference>